<reference evidence="7" key="1">
    <citation type="submission" date="2025-08" db="UniProtKB">
        <authorList>
            <consortium name="RefSeq"/>
        </authorList>
    </citation>
    <scope>IDENTIFICATION</scope>
    <source>
        <strain evidence="7">15085-1641.00</strain>
        <tissue evidence="7">Whole body</tissue>
    </source>
</reference>
<evidence type="ECO:0000256" key="5">
    <source>
        <dbReference type="SAM" id="Phobius"/>
    </source>
</evidence>
<keyword evidence="2 5" id="KW-0812">Transmembrane</keyword>
<protein>
    <submittedName>
        <fullName evidence="7">Zinc transporter ZIP3 isoform X1</fullName>
    </submittedName>
</protein>
<dbReference type="GeneID" id="111602979"/>
<dbReference type="Proteomes" id="UP000504633">
    <property type="component" value="Unplaced"/>
</dbReference>
<comment type="subcellular location">
    <subcellularLocation>
        <location evidence="1">Membrane</location>
        <topology evidence="1">Multi-pass membrane protein</topology>
    </subcellularLocation>
</comment>
<dbReference type="OrthoDB" id="448280at2759"/>
<dbReference type="RefSeq" id="XP_023176140.2">
    <property type="nucleotide sequence ID" value="XM_023320372.2"/>
</dbReference>
<dbReference type="PANTHER" id="PTHR11040">
    <property type="entry name" value="ZINC/IRON TRANSPORTER"/>
    <property type="match status" value="1"/>
</dbReference>
<evidence type="ECO:0000256" key="4">
    <source>
        <dbReference type="ARBA" id="ARBA00023136"/>
    </source>
</evidence>
<accession>A0A6J1MGE4</accession>
<sequence length="360" mass="38993">MSLSGTNNTNWQSDDRGDMEKVLAMLVLGLGSLLSGMLPAIISERNRLRFPLTTSLLLCFGAGILLATALVHILPEVREQMNSKFAEVAMCGGFFIIYFIDEFIHYFFGEALQHTHATTPTASAPSSNNAYGAINERAPLIGVDTTHHHHHGENGHDHNNSDHLYEPVSGCDDASIDDANARICHTSHTEPCAQSMTGTLGLFVALSLHSAIEGLAIGVQNSATKVLFLLGAVACHKFVMGFCLGLEFRSNPRASIRSQFIGILVFALGAVCGIGLGMLIVDIPSTWSKTALPIIQALAGGTLFYVTVCEVIPREKARWHTNSNRRWAGFAQFATVVAGFATMCIINYYLAGTSYRNNLF</sequence>
<evidence type="ECO:0000313" key="7">
    <source>
        <dbReference type="RefSeq" id="XP_023176140.2"/>
    </source>
</evidence>
<evidence type="ECO:0000256" key="3">
    <source>
        <dbReference type="ARBA" id="ARBA00022989"/>
    </source>
</evidence>
<feature type="transmembrane region" description="Helical" evidence="5">
    <location>
        <begin position="226"/>
        <end position="248"/>
    </location>
</feature>
<feature type="transmembrane region" description="Helical" evidence="5">
    <location>
        <begin position="333"/>
        <end position="351"/>
    </location>
</feature>
<feature type="transmembrane region" description="Helical" evidence="5">
    <location>
        <begin position="54"/>
        <end position="74"/>
    </location>
</feature>
<dbReference type="GO" id="GO:0005385">
    <property type="term" value="F:zinc ion transmembrane transporter activity"/>
    <property type="evidence" value="ECO:0007669"/>
    <property type="project" value="TreeGrafter"/>
</dbReference>
<feature type="transmembrane region" description="Helical" evidence="5">
    <location>
        <begin position="86"/>
        <end position="108"/>
    </location>
</feature>
<dbReference type="InterPro" id="IPR003689">
    <property type="entry name" value="ZIP"/>
</dbReference>
<dbReference type="CTD" id="41847"/>
<keyword evidence="4 5" id="KW-0472">Membrane</keyword>
<evidence type="ECO:0000256" key="1">
    <source>
        <dbReference type="ARBA" id="ARBA00004141"/>
    </source>
</evidence>
<evidence type="ECO:0000256" key="2">
    <source>
        <dbReference type="ARBA" id="ARBA00022692"/>
    </source>
</evidence>
<proteinExistence type="predicted"/>
<dbReference type="PANTHER" id="PTHR11040:SF169">
    <property type="entry name" value="FI24038P1"/>
    <property type="match status" value="1"/>
</dbReference>
<feature type="transmembrane region" description="Helical" evidence="5">
    <location>
        <begin position="260"/>
        <end position="281"/>
    </location>
</feature>
<keyword evidence="3 5" id="KW-1133">Transmembrane helix</keyword>
<dbReference type="GO" id="GO:0005886">
    <property type="term" value="C:plasma membrane"/>
    <property type="evidence" value="ECO:0007669"/>
    <property type="project" value="TreeGrafter"/>
</dbReference>
<name>A0A6J1MGE4_DROHY</name>
<organism evidence="6 7">
    <name type="scientific">Drosophila hydei</name>
    <name type="common">Fruit fly</name>
    <dbReference type="NCBI Taxonomy" id="7224"/>
    <lineage>
        <taxon>Eukaryota</taxon>
        <taxon>Metazoa</taxon>
        <taxon>Ecdysozoa</taxon>
        <taxon>Arthropoda</taxon>
        <taxon>Hexapoda</taxon>
        <taxon>Insecta</taxon>
        <taxon>Pterygota</taxon>
        <taxon>Neoptera</taxon>
        <taxon>Endopterygota</taxon>
        <taxon>Diptera</taxon>
        <taxon>Brachycera</taxon>
        <taxon>Muscomorpha</taxon>
        <taxon>Ephydroidea</taxon>
        <taxon>Drosophilidae</taxon>
        <taxon>Drosophila</taxon>
    </lineage>
</organism>
<feature type="transmembrane region" description="Helical" evidence="5">
    <location>
        <begin position="22"/>
        <end position="42"/>
    </location>
</feature>
<gene>
    <name evidence="7" type="primary">LOC111602979</name>
</gene>
<evidence type="ECO:0000313" key="6">
    <source>
        <dbReference type="Proteomes" id="UP000504633"/>
    </source>
</evidence>
<dbReference type="Pfam" id="PF02535">
    <property type="entry name" value="Zip"/>
    <property type="match status" value="1"/>
</dbReference>
<feature type="transmembrane region" description="Helical" evidence="5">
    <location>
        <begin position="293"/>
        <end position="312"/>
    </location>
</feature>
<dbReference type="KEGG" id="dhe:111602979"/>
<keyword evidence="6" id="KW-1185">Reference proteome</keyword>
<dbReference type="AlphaFoldDB" id="A0A6J1MGE4"/>